<keyword evidence="3" id="KW-0645">Protease</keyword>
<dbReference type="SUPFAM" id="SSF63411">
    <property type="entry name" value="LuxS/MPP-like metallohydrolase"/>
    <property type="match status" value="4"/>
</dbReference>
<dbReference type="InterPro" id="IPR007863">
    <property type="entry name" value="Peptidase_M16_C"/>
</dbReference>
<proteinExistence type="inferred from homology"/>
<dbReference type="Gene3D" id="3.30.830.10">
    <property type="entry name" value="Metalloenzyme, LuxS/M16 peptidase-like"/>
    <property type="match status" value="4"/>
</dbReference>
<dbReference type="GO" id="GO:0004222">
    <property type="term" value="F:metalloendopeptidase activity"/>
    <property type="evidence" value="ECO:0007669"/>
    <property type="project" value="InterPro"/>
</dbReference>
<evidence type="ECO:0000259" key="10">
    <source>
        <dbReference type="Pfam" id="PF05193"/>
    </source>
</evidence>
<dbReference type="EMBL" id="FR824051">
    <property type="protein sequence ID" value="CCA14855.1"/>
    <property type="molecule type" value="Genomic_DNA"/>
</dbReference>
<evidence type="ECO:0000313" key="13">
    <source>
        <dbReference type="EMBL" id="CCA14855.1"/>
    </source>
</evidence>
<dbReference type="InterPro" id="IPR032632">
    <property type="entry name" value="Peptidase_M16_M"/>
</dbReference>
<sequence length="1034" mass="117902">MPCLDPFRSPNDQNHYRVIVLENGLQVLLIQSPSNGQCGPSESDASTVCMSVGVGSYSDPHHLPGLAHYLEHMLFMGTEAFPGENALEAFLSSHGGSSNGSTDCETTQLYYTVETSCLEESLKMFSQCFISPMFHEDSMRGELEAIQAEFSLAMQRDTARLQQVQAETCVEGHRYRTFGWGNKESLDVIPLSAGVSVRDSMIQFFKTHYVSDNMKLCVHGSHDLADMETWVRSSFSGINTAFDSLDVSLTPLPIENPPFGIFASQKPTLVHVIPRKNTHTMHLYWQLPCLFDAYRMKPWKYIAHILEHEGPGSLTSVLKLRGLATSLGAGIDESDGYEFGSFGSIFDIRISLTRVGVDAWETIARLVFECLHTCVTRAGFHRWIADEMNQMADINFRFQQEEEPIQICRELSQLMLSRYRVLDKDLLGYEFFHENFGMEDIEALLQWMTPENTRVVVLSQSFQDDSTWPERSKKERWFQVKYHISEIPSLVIASFHACEGVDSGQFRLPERNPYIPRHLNSMSASLSLEKDDLIPTRHPELIYTSGRSKLWFKLAEECKTPRIKLCYAIHSPVLALSSKNAALAELYLGAVNSALASMQYQANMAGFEVGIDLNDHDIHVIIQGYNDSPSIESLLHHIFDSLLRLSSFSEDDYAMLRDKLHRDYQNRLIVPSFKARYLRLQLLERANFTVESLIASLSSLTLEDLISFPERVFCDDSTVLRVLIHGNTTEIWAVESTHMVESKLIDINSIPKQVFPPTPKRLHVTELPLTHNGWMVREFSDTEDESNNAVELYYQLASCIEDKGTSSESSLLPQETAYAELLHQVMKEPIFHELRTKKQLGYEICCCVRDTHGILGFSILVQSAAFASGEIATCIDEFVQMTFHQILSEYTSQQFESECSMLLQKMKQDDESFDEKTFQYWEEIINKRYDFSFRFRVASAIGNCTLNGLLERYRMWFLHSDSVVGIRKLRVHVVGRNAHRIVPLESLVPAHAVPHIIEDLDHFKRCHARCYSCQRTECHSHHPRSRDIKPAGEL</sequence>
<organism evidence="13">
    <name type="scientific">Albugo laibachii Nc14</name>
    <dbReference type="NCBI Taxonomy" id="890382"/>
    <lineage>
        <taxon>Eukaryota</taxon>
        <taxon>Sar</taxon>
        <taxon>Stramenopiles</taxon>
        <taxon>Oomycota</taxon>
        <taxon>Peronosporomycetes</taxon>
        <taxon>Albuginales</taxon>
        <taxon>Albuginaceae</taxon>
        <taxon>Albugo</taxon>
    </lineage>
</organism>
<evidence type="ECO:0000256" key="6">
    <source>
        <dbReference type="ARBA" id="ARBA00022833"/>
    </source>
</evidence>
<dbReference type="InterPro" id="IPR011249">
    <property type="entry name" value="Metalloenz_LuxS/M16"/>
</dbReference>
<evidence type="ECO:0000256" key="1">
    <source>
        <dbReference type="ARBA" id="ARBA00001947"/>
    </source>
</evidence>
<gene>
    <name evidence="13" type="primary">AlNc14C6G896</name>
    <name evidence="13" type="ORF">ALNC14_009980</name>
</gene>
<evidence type="ECO:0000256" key="8">
    <source>
        <dbReference type="RuleBase" id="RU004447"/>
    </source>
</evidence>
<evidence type="ECO:0000256" key="4">
    <source>
        <dbReference type="ARBA" id="ARBA00022723"/>
    </source>
</evidence>
<dbReference type="InterPro" id="IPR011765">
    <property type="entry name" value="Pept_M16_N"/>
</dbReference>
<dbReference type="PANTHER" id="PTHR43690">
    <property type="entry name" value="NARDILYSIN"/>
    <property type="match status" value="1"/>
</dbReference>
<dbReference type="InterPro" id="IPR001431">
    <property type="entry name" value="Pept_M16_Zn_BS"/>
</dbReference>
<comment type="similarity">
    <text evidence="2 8">Belongs to the peptidase M16 family.</text>
</comment>
<comment type="cofactor">
    <cofactor evidence="1">
        <name>Zn(2+)</name>
        <dbReference type="ChEBI" id="CHEBI:29105"/>
    </cofactor>
</comment>
<dbReference type="InterPro" id="IPR050626">
    <property type="entry name" value="Peptidase_M16"/>
</dbReference>
<dbReference type="GO" id="GO:0006508">
    <property type="term" value="P:proteolysis"/>
    <property type="evidence" value="ECO:0007669"/>
    <property type="project" value="UniProtKB-KW"/>
</dbReference>
<dbReference type="FunFam" id="3.30.830.10:FF:000005">
    <property type="entry name" value="nardilysin isoform X1"/>
    <property type="match status" value="1"/>
</dbReference>
<dbReference type="Pfam" id="PF16187">
    <property type="entry name" value="Peptidase_M16_M"/>
    <property type="match status" value="1"/>
</dbReference>
<keyword evidence="4" id="KW-0479">Metal-binding</keyword>
<keyword evidence="6" id="KW-0862">Zinc</keyword>
<dbReference type="FunFam" id="3.30.830.10:FF:000012">
    <property type="entry name" value="Protease 3"/>
    <property type="match status" value="1"/>
</dbReference>
<reference evidence="13" key="1">
    <citation type="journal article" date="2011" name="PLoS Biol.">
        <title>Gene gain and loss during evolution of obligate parasitism in the white rust pathogen of Arabidopsis thaliana.</title>
        <authorList>
            <person name="Kemen E."/>
            <person name="Gardiner A."/>
            <person name="Schultz-Larsen T."/>
            <person name="Kemen A.C."/>
            <person name="Balmuth A.L."/>
            <person name="Robert-Seilaniantz A."/>
            <person name="Bailey K."/>
            <person name="Holub E."/>
            <person name="Studholme D.J."/>
            <person name="Maclean D."/>
            <person name="Jones J.D."/>
        </authorList>
    </citation>
    <scope>NUCLEOTIDE SEQUENCE</scope>
</reference>
<dbReference type="HOGENOM" id="CLU_004639_1_1_1"/>
<accession>F0W1C7</accession>
<feature type="domain" description="Coenzyme PQQ synthesis protein F-like C-terminal lobe" evidence="12">
    <location>
        <begin position="821"/>
        <end position="921"/>
    </location>
</feature>
<keyword evidence="7" id="KW-0482">Metalloprotease</keyword>
<evidence type="ECO:0000259" key="11">
    <source>
        <dbReference type="Pfam" id="PF16187"/>
    </source>
</evidence>
<dbReference type="Pfam" id="PF22456">
    <property type="entry name" value="PqqF-like_C_4"/>
    <property type="match status" value="1"/>
</dbReference>
<feature type="domain" description="Peptidase M16 N-terminal" evidence="9">
    <location>
        <begin position="43"/>
        <end position="159"/>
    </location>
</feature>
<evidence type="ECO:0000259" key="12">
    <source>
        <dbReference type="Pfam" id="PF22456"/>
    </source>
</evidence>
<reference evidence="13" key="2">
    <citation type="submission" date="2011-02" db="EMBL/GenBank/DDBJ databases">
        <authorList>
            <person name="MacLean D."/>
        </authorList>
    </citation>
    <scope>NUCLEOTIDE SEQUENCE</scope>
</reference>
<evidence type="ECO:0000256" key="2">
    <source>
        <dbReference type="ARBA" id="ARBA00007261"/>
    </source>
</evidence>
<dbReference type="Pfam" id="PF00675">
    <property type="entry name" value="Peptidase_M16"/>
    <property type="match status" value="1"/>
</dbReference>
<dbReference type="AlphaFoldDB" id="F0W1C7"/>
<keyword evidence="5" id="KW-0378">Hydrolase</keyword>
<dbReference type="GO" id="GO:0005737">
    <property type="term" value="C:cytoplasm"/>
    <property type="evidence" value="ECO:0007669"/>
    <property type="project" value="UniProtKB-ARBA"/>
</dbReference>
<evidence type="ECO:0000256" key="7">
    <source>
        <dbReference type="ARBA" id="ARBA00023049"/>
    </source>
</evidence>
<feature type="domain" description="Peptidase M16 C-terminal" evidence="10">
    <location>
        <begin position="198"/>
        <end position="342"/>
    </location>
</feature>
<dbReference type="PROSITE" id="PS00143">
    <property type="entry name" value="INSULINASE"/>
    <property type="match status" value="1"/>
</dbReference>
<feature type="domain" description="Peptidase M16 middle/third" evidence="11">
    <location>
        <begin position="396"/>
        <end position="694"/>
    </location>
</feature>
<name>F0W1C7_9STRA</name>
<dbReference type="PANTHER" id="PTHR43690:SF18">
    <property type="entry name" value="INSULIN-DEGRADING ENZYME-RELATED"/>
    <property type="match status" value="1"/>
</dbReference>
<evidence type="ECO:0000259" key="9">
    <source>
        <dbReference type="Pfam" id="PF00675"/>
    </source>
</evidence>
<dbReference type="Pfam" id="PF05193">
    <property type="entry name" value="Peptidase_M16_C"/>
    <property type="match status" value="1"/>
</dbReference>
<evidence type="ECO:0000256" key="5">
    <source>
        <dbReference type="ARBA" id="ARBA00022801"/>
    </source>
</evidence>
<dbReference type="InterPro" id="IPR054734">
    <property type="entry name" value="PqqF-like_C_4"/>
</dbReference>
<protein>
    <submittedName>
        <fullName evidence="13">Nardilysinlike protein putative</fullName>
    </submittedName>
</protein>
<dbReference type="GO" id="GO:0046872">
    <property type="term" value="F:metal ion binding"/>
    <property type="evidence" value="ECO:0007669"/>
    <property type="project" value="UniProtKB-KW"/>
</dbReference>
<evidence type="ECO:0000256" key="3">
    <source>
        <dbReference type="ARBA" id="ARBA00022670"/>
    </source>
</evidence>